<dbReference type="GO" id="GO:0030976">
    <property type="term" value="F:thiamine pyrophosphate binding"/>
    <property type="evidence" value="ECO:0007669"/>
    <property type="project" value="TreeGrafter"/>
</dbReference>
<name>A0A1M5YWB7_9BRAD</name>
<keyword evidence="1" id="KW-0732">Signal</keyword>
<dbReference type="RefSeq" id="WP_079606829.1">
    <property type="nucleotide sequence ID" value="NZ_LT670817.1"/>
</dbReference>
<dbReference type="Gene3D" id="3.40.190.10">
    <property type="entry name" value="Periplasmic binding protein-like II"/>
    <property type="match status" value="2"/>
</dbReference>
<dbReference type="OrthoDB" id="7374867at2"/>
<dbReference type="Pfam" id="PF13416">
    <property type="entry name" value="SBP_bac_8"/>
    <property type="match status" value="1"/>
</dbReference>
<dbReference type="SUPFAM" id="SSF53850">
    <property type="entry name" value="Periplasmic binding protein-like II"/>
    <property type="match status" value="1"/>
</dbReference>
<accession>A0A1M5YWB7</accession>
<evidence type="ECO:0000313" key="3">
    <source>
        <dbReference type="EMBL" id="SHI16362.1"/>
    </source>
</evidence>
<dbReference type="GO" id="GO:0030288">
    <property type="term" value="C:outer membrane-bounded periplasmic space"/>
    <property type="evidence" value="ECO:0007669"/>
    <property type="project" value="TreeGrafter"/>
</dbReference>
<protein>
    <submittedName>
        <fullName evidence="3">Putative spermidine/putrescine transport system substrate-binding protein</fullName>
    </submittedName>
</protein>
<evidence type="ECO:0000313" key="4">
    <source>
        <dbReference type="Proteomes" id="UP000189796"/>
    </source>
</evidence>
<dbReference type="EMBL" id="LT670817">
    <property type="protein sequence ID" value="SHI16362.1"/>
    <property type="molecule type" value="Genomic_DNA"/>
</dbReference>
<dbReference type="GO" id="GO:0015888">
    <property type="term" value="P:thiamine transport"/>
    <property type="evidence" value="ECO:0007669"/>
    <property type="project" value="TreeGrafter"/>
</dbReference>
<dbReference type="PANTHER" id="PTHR30006">
    <property type="entry name" value="THIAMINE-BINDING PERIPLASMIC PROTEIN-RELATED"/>
    <property type="match status" value="1"/>
</dbReference>
<dbReference type="PANTHER" id="PTHR30006:SF2">
    <property type="entry name" value="ABC TRANSPORTER SUBSTRATE-BINDING PROTEIN"/>
    <property type="match status" value="1"/>
</dbReference>
<gene>
    <name evidence="3" type="ORF">SAMN05443248_8889</name>
</gene>
<keyword evidence="2" id="KW-0574">Periplasm</keyword>
<evidence type="ECO:0000256" key="2">
    <source>
        <dbReference type="ARBA" id="ARBA00022764"/>
    </source>
</evidence>
<evidence type="ECO:0000256" key="1">
    <source>
        <dbReference type="ARBA" id="ARBA00022729"/>
    </source>
</evidence>
<dbReference type="AlphaFoldDB" id="A0A1M5YWB7"/>
<dbReference type="GO" id="GO:0030975">
    <property type="term" value="F:thiamine binding"/>
    <property type="evidence" value="ECO:0007669"/>
    <property type="project" value="TreeGrafter"/>
</dbReference>
<dbReference type="InterPro" id="IPR006059">
    <property type="entry name" value="SBP"/>
</dbReference>
<dbReference type="Proteomes" id="UP000189796">
    <property type="component" value="Chromosome I"/>
</dbReference>
<organism evidence="3 4">
    <name type="scientific">Bradyrhizobium erythrophlei</name>
    <dbReference type="NCBI Taxonomy" id="1437360"/>
    <lineage>
        <taxon>Bacteria</taxon>
        <taxon>Pseudomonadati</taxon>
        <taxon>Pseudomonadota</taxon>
        <taxon>Alphaproteobacteria</taxon>
        <taxon>Hyphomicrobiales</taxon>
        <taxon>Nitrobacteraceae</taxon>
        <taxon>Bradyrhizobium</taxon>
    </lineage>
</organism>
<reference evidence="3 4" key="1">
    <citation type="submission" date="2016-11" db="EMBL/GenBank/DDBJ databases">
        <authorList>
            <person name="Jaros S."/>
            <person name="Januszkiewicz K."/>
            <person name="Wedrychowicz H."/>
        </authorList>
    </citation>
    <scope>NUCLEOTIDE SEQUENCE [LARGE SCALE GENOMIC DNA]</scope>
    <source>
        <strain evidence="3 4">GAS138</strain>
    </source>
</reference>
<proteinExistence type="predicted"/>
<sequence>MGYQISRRGLLAGTIGAVATMAATRGVRAEGGQIVVADWGGDWNDRAVQFLEAPYVEKAGYTVVRDLDGFDQRRTKIIASRRLPRAPMDVAHMDDATAFELNALDALDKIDETAVPRLKDVIPLLRTPTFVPWQYSAWIIGYNPSKLKDGPKSFGDLWDPKYKGIIGLSNEHWFHHMECAALKIGKSLDNMDAEAVKASMMEWKKAASPRIYPNHLQIEQALKNEEILIAPEYKARILQFASDGVNVVSSYPAEGGITIIFGLVMPKKGPNPDGGKFYCNALLDPDGLAALVQKSFYSPANTKSVLPEAAAKQIAFTPNEQKALHNRPHAFWLKNRSDLLDWWNKEFKS</sequence>